<dbReference type="EMBL" id="QKWP01003548">
    <property type="protein sequence ID" value="RIB00842.1"/>
    <property type="molecule type" value="Genomic_DNA"/>
</dbReference>
<dbReference type="AlphaFoldDB" id="A0A397TRQ1"/>
<evidence type="ECO:0000313" key="1">
    <source>
        <dbReference type="EMBL" id="RIB00842.1"/>
    </source>
</evidence>
<keyword evidence="2" id="KW-1185">Reference proteome</keyword>
<protein>
    <recommendedName>
        <fullName evidence="3">FAR1 domain-containing protein</fullName>
    </recommendedName>
</protein>
<organism evidence="1 2">
    <name type="scientific">Gigaspora rosea</name>
    <dbReference type="NCBI Taxonomy" id="44941"/>
    <lineage>
        <taxon>Eukaryota</taxon>
        <taxon>Fungi</taxon>
        <taxon>Fungi incertae sedis</taxon>
        <taxon>Mucoromycota</taxon>
        <taxon>Glomeromycotina</taxon>
        <taxon>Glomeromycetes</taxon>
        <taxon>Diversisporales</taxon>
        <taxon>Gigasporaceae</taxon>
        <taxon>Gigaspora</taxon>
    </lineage>
</organism>
<proteinExistence type="predicted"/>
<accession>A0A397TRQ1</accession>
<evidence type="ECO:0000313" key="2">
    <source>
        <dbReference type="Proteomes" id="UP000266673"/>
    </source>
</evidence>
<comment type="caution">
    <text evidence="1">The sequence shown here is derived from an EMBL/GenBank/DDBJ whole genome shotgun (WGS) entry which is preliminary data.</text>
</comment>
<gene>
    <name evidence="1" type="ORF">C2G38_2232736</name>
</gene>
<dbReference type="Proteomes" id="UP000266673">
    <property type="component" value="Unassembled WGS sequence"/>
</dbReference>
<name>A0A397TRQ1_9GLOM</name>
<sequence>MSKLLIPNVNDKFESLKAFENTARSAAKYEGMENIAEETQKRKRNTRRDSCYVYIRSVATKFYSTASGLKTEVKWVVTKAVFEHNHSILELDVSSIPYREPKSEKSSTTTA</sequence>
<reference evidence="1 2" key="1">
    <citation type="submission" date="2018-06" db="EMBL/GenBank/DDBJ databases">
        <title>Comparative genomics reveals the genomic features of Rhizophagus irregularis, R. cerebriforme, R. diaphanum and Gigaspora rosea, and their symbiotic lifestyle signature.</title>
        <authorList>
            <person name="Morin E."/>
            <person name="San Clemente H."/>
            <person name="Chen E.C.H."/>
            <person name="De La Providencia I."/>
            <person name="Hainaut M."/>
            <person name="Kuo A."/>
            <person name="Kohler A."/>
            <person name="Murat C."/>
            <person name="Tang N."/>
            <person name="Roy S."/>
            <person name="Loubradou J."/>
            <person name="Henrissat B."/>
            <person name="Grigoriev I.V."/>
            <person name="Corradi N."/>
            <person name="Roux C."/>
            <person name="Martin F.M."/>
        </authorList>
    </citation>
    <scope>NUCLEOTIDE SEQUENCE [LARGE SCALE GENOMIC DNA]</scope>
    <source>
        <strain evidence="1 2">DAOM 194757</strain>
    </source>
</reference>
<evidence type="ECO:0008006" key="3">
    <source>
        <dbReference type="Google" id="ProtNLM"/>
    </source>
</evidence>